<dbReference type="InterPro" id="IPR016163">
    <property type="entry name" value="Ald_DH_C"/>
</dbReference>
<evidence type="ECO:0000313" key="6">
    <source>
        <dbReference type="EMBL" id="GAA3763665.1"/>
    </source>
</evidence>
<dbReference type="PANTHER" id="PTHR42804">
    <property type="entry name" value="ALDEHYDE DEHYDROGENASE"/>
    <property type="match status" value="1"/>
</dbReference>
<sequence length="478" mass="51427">MTFTTVRDRIFAGGEWHAPDTNAQVIVESPVDYSEVGRAVEGSAADVDLAVRAAREAFDNGPWPRMSYAERADWIDKLADELERRGGETADLITAEIGQPVRLSRPWGGVRPVVHLRYYAKLAREAALEQERPNMGRAGTSIVRREPLGVAALIVPWNHPQASMTLKLSPALAAGCTVVIKPAPETPLDIFNLAEATTAIGFPPGVINIVPGGRETGQALIEHEGIDKIGFTGSSATGRHIAALAGSRLIPVTLELGGKSAGIILESADLDSVFESLRVASFENTGQTCALLSRILAPRAMYDTVRDRLVDLARDLRVGDPLDEQTEMGPLVSRRIYDRVTGMITAAKDSGATLLAGDTQLPDRGYYVAPTIVTDAALDSAIAQDEVFGPVVLLHPYDDVDEAVRIANGSRYGLAGAVYGDPDTALEVARRIETGSIGINGYRPDLAQPYGGYKDSGLGREFAPEAIWSYQEVKSIWR</sequence>
<dbReference type="PANTHER" id="PTHR42804:SF1">
    <property type="entry name" value="ALDEHYDE DEHYDROGENASE-RELATED"/>
    <property type="match status" value="1"/>
</dbReference>
<dbReference type="Pfam" id="PF00171">
    <property type="entry name" value="Aldedh"/>
    <property type="match status" value="1"/>
</dbReference>
<evidence type="ECO:0000256" key="3">
    <source>
        <dbReference type="PROSITE-ProRule" id="PRU10007"/>
    </source>
</evidence>
<dbReference type="PROSITE" id="PS00687">
    <property type="entry name" value="ALDEHYDE_DEHYDR_GLU"/>
    <property type="match status" value="1"/>
</dbReference>
<organism evidence="6 7">
    <name type="scientific">Microbacterium kribbense</name>
    <dbReference type="NCBI Taxonomy" id="433645"/>
    <lineage>
        <taxon>Bacteria</taxon>
        <taxon>Bacillati</taxon>
        <taxon>Actinomycetota</taxon>
        <taxon>Actinomycetes</taxon>
        <taxon>Micrococcales</taxon>
        <taxon>Microbacteriaceae</taxon>
        <taxon>Microbacterium</taxon>
    </lineage>
</organism>
<evidence type="ECO:0000256" key="1">
    <source>
        <dbReference type="ARBA" id="ARBA00009986"/>
    </source>
</evidence>
<protein>
    <submittedName>
        <fullName evidence="6">Aldehyde dehydrogenase</fullName>
    </submittedName>
</protein>
<keyword evidence="2 4" id="KW-0560">Oxidoreductase</keyword>
<name>A0ABP7GG85_9MICO</name>
<proteinExistence type="inferred from homology"/>
<dbReference type="InterPro" id="IPR029510">
    <property type="entry name" value="Ald_DH_CS_GLU"/>
</dbReference>
<evidence type="ECO:0000259" key="5">
    <source>
        <dbReference type="Pfam" id="PF00171"/>
    </source>
</evidence>
<evidence type="ECO:0000256" key="4">
    <source>
        <dbReference type="RuleBase" id="RU003345"/>
    </source>
</evidence>
<keyword evidence="7" id="KW-1185">Reference proteome</keyword>
<gene>
    <name evidence="6" type="ORF">GCM10022240_15050</name>
</gene>
<dbReference type="SUPFAM" id="SSF53720">
    <property type="entry name" value="ALDH-like"/>
    <property type="match status" value="1"/>
</dbReference>
<evidence type="ECO:0000313" key="7">
    <source>
        <dbReference type="Proteomes" id="UP001500540"/>
    </source>
</evidence>
<dbReference type="Proteomes" id="UP001500540">
    <property type="component" value="Unassembled WGS sequence"/>
</dbReference>
<comment type="similarity">
    <text evidence="1 4">Belongs to the aldehyde dehydrogenase family.</text>
</comment>
<dbReference type="CDD" id="cd07139">
    <property type="entry name" value="ALDH_AldA-Rv0768"/>
    <property type="match status" value="1"/>
</dbReference>
<accession>A0ABP7GG85</accession>
<dbReference type="InterPro" id="IPR016162">
    <property type="entry name" value="Ald_DH_N"/>
</dbReference>
<reference evidence="7" key="1">
    <citation type="journal article" date="2019" name="Int. J. Syst. Evol. Microbiol.">
        <title>The Global Catalogue of Microorganisms (GCM) 10K type strain sequencing project: providing services to taxonomists for standard genome sequencing and annotation.</title>
        <authorList>
            <consortium name="The Broad Institute Genomics Platform"/>
            <consortium name="The Broad Institute Genome Sequencing Center for Infectious Disease"/>
            <person name="Wu L."/>
            <person name="Ma J."/>
        </authorList>
    </citation>
    <scope>NUCLEOTIDE SEQUENCE [LARGE SCALE GENOMIC DNA]</scope>
    <source>
        <strain evidence="7">JCM 16950</strain>
    </source>
</reference>
<dbReference type="Gene3D" id="3.40.309.10">
    <property type="entry name" value="Aldehyde Dehydrogenase, Chain A, domain 2"/>
    <property type="match status" value="1"/>
</dbReference>
<dbReference type="InterPro" id="IPR016161">
    <property type="entry name" value="Ald_DH/histidinol_DH"/>
</dbReference>
<dbReference type="Gene3D" id="3.40.605.10">
    <property type="entry name" value="Aldehyde Dehydrogenase, Chain A, domain 1"/>
    <property type="match status" value="1"/>
</dbReference>
<dbReference type="InterPro" id="IPR015590">
    <property type="entry name" value="Aldehyde_DH_dom"/>
</dbReference>
<dbReference type="EMBL" id="BAABAF010000005">
    <property type="protein sequence ID" value="GAA3763665.1"/>
    <property type="molecule type" value="Genomic_DNA"/>
</dbReference>
<feature type="active site" evidence="3">
    <location>
        <position position="255"/>
    </location>
</feature>
<dbReference type="RefSeq" id="WP_344782171.1">
    <property type="nucleotide sequence ID" value="NZ_BAABAF010000005.1"/>
</dbReference>
<feature type="domain" description="Aldehyde dehydrogenase" evidence="5">
    <location>
        <begin position="17"/>
        <end position="476"/>
    </location>
</feature>
<comment type="caution">
    <text evidence="6">The sequence shown here is derived from an EMBL/GenBank/DDBJ whole genome shotgun (WGS) entry which is preliminary data.</text>
</comment>
<evidence type="ECO:0000256" key="2">
    <source>
        <dbReference type="ARBA" id="ARBA00023002"/>
    </source>
</evidence>